<evidence type="ECO:0000256" key="1">
    <source>
        <dbReference type="ARBA" id="ARBA00004651"/>
    </source>
</evidence>
<dbReference type="InterPro" id="IPR020846">
    <property type="entry name" value="MFS_dom"/>
</dbReference>
<keyword evidence="4 6" id="KW-1133">Transmembrane helix</keyword>
<proteinExistence type="predicted"/>
<dbReference type="Gene3D" id="1.20.1250.20">
    <property type="entry name" value="MFS general substrate transporter like domains"/>
    <property type="match status" value="1"/>
</dbReference>
<feature type="domain" description="Major facilitator superfamily (MFS) profile" evidence="7">
    <location>
        <begin position="1"/>
        <end position="90"/>
    </location>
</feature>
<reference evidence="8 9" key="1">
    <citation type="submission" date="2021-04" db="EMBL/GenBank/DDBJ databases">
        <title>Draft genome sequence of Paenibacillus cisolokensis, LC2-13A.</title>
        <authorList>
            <person name="Uke A."/>
            <person name="Chhe C."/>
            <person name="Baramee S."/>
            <person name="Kosugi A."/>
        </authorList>
    </citation>
    <scope>NUCLEOTIDE SEQUENCE [LARGE SCALE GENOMIC DNA]</scope>
    <source>
        <strain evidence="8 9">LC2-13A</strain>
    </source>
</reference>
<protein>
    <recommendedName>
        <fullName evidence="7">Major facilitator superfamily (MFS) profile domain-containing protein</fullName>
    </recommendedName>
</protein>
<dbReference type="InterPro" id="IPR005828">
    <property type="entry name" value="MFS_sugar_transport-like"/>
</dbReference>
<dbReference type="EMBL" id="BOVJ01000195">
    <property type="protein sequence ID" value="GIQ66598.1"/>
    <property type="molecule type" value="Genomic_DNA"/>
</dbReference>
<dbReference type="Proteomes" id="UP000680304">
    <property type="component" value="Unassembled WGS sequence"/>
</dbReference>
<dbReference type="PROSITE" id="PS50850">
    <property type="entry name" value="MFS"/>
    <property type="match status" value="1"/>
</dbReference>
<dbReference type="InterPro" id="IPR036259">
    <property type="entry name" value="MFS_trans_sf"/>
</dbReference>
<evidence type="ECO:0000259" key="7">
    <source>
        <dbReference type="PROSITE" id="PS50850"/>
    </source>
</evidence>
<evidence type="ECO:0000256" key="2">
    <source>
        <dbReference type="ARBA" id="ARBA00022448"/>
    </source>
</evidence>
<name>A0ABQ4NEE8_9BACL</name>
<evidence type="ECO:0000313" key="8">
    <source>
        <dbReference type="EMBL" id="GIQ66598.1"/>
    </source>
</evidence>
<comment type="subcellular location">
    <subcellularLocation>
        <location evidence="1">Cell membrane</location>
        <topology evidence="1">Multi-pass membrane protein</topology>
    </subcellularLocation>
</comment>
<evidence type="ECO:0000256" key="3">
    <source>
        <dbReference type="ARBA" id="ARBA00022692"/>
    </source>
</evidence>
<evidence type="ECO:0000256" key="5">
    <source>
        <dbReference type="ARBA" id="ARBA00023136"/>
    </source>
</evidence>
<feature type="transmembrane region" description="Helical" evidence="6">
    <location>
        <begin position="67"/>
        <end position="86"/>
    </location>
</feature>
<accession>A0ABQ4NEE8</accession>
<evidence type="ECO:0000256" key="6">
    <source>
        <dbReference type="SAM" id="Phobius"/>
    </source>
</evidence>
<dbReference type="Pfam" id="PF00083">
    <property type="entry name" value="Sugar_tr"/>
    <property type="match status" value="1"/>
</dbReference>
<organism evidence="8 9">
    <name type="scientific">Paenibacillus cisolokensis</name>
    <dbReference type="NCBI Taxonomy" id="1658519"/>
    <lineage>
        <taxon>Bacteria</taxon>
        <taxon>Bacillati</taxon>
        <taxon>Bacillota</taxon>
        <taxon>Bacilli</taxon>
        <taxon>Bacillales</taxon>
        <taxon>Paenibacillaceae</taxon>
        <taxon>Paenibacillus</taxon>
    </lineage>
</organism>
<dbReference type="SUPFAM" id="SSF103473">
    <property type="entry name" value="MFS general substrate transporter"/>
    <property type="match status" value="1"/>
</dbReference>
<evidence type="ECO:0000256" key="4">
    <source>
        <dbReference type="ARBA" id="ARBA00022989"/>
    </source>
</evidence>
<evidence type="ECO:0000313" key="9">
    <source>
        <dbReference type="Proteomes" id="UP000680304"/>
    </source>
</evidence>
<keyword evidence="2" id="KW-0813">Transport</keyword>
<dbReference type="RefSeq" id="WP_213531171.1">
    <property type="nucleotide sequence ID" value="NZ_BOVJ01000195.1"/>
</dbReference>
<gene>
    <name evidence="8" type="ORF">PACILC2_51660</name>
</gene>
<keyword evidence="5 6" id="KW-0472">Membrane</keyword>
<keyword evidence="3 6" id="KW-0812">Transmembrane</keyword>
<sequence length="108" mass="11296">MLICSIIAAGFVNSFLIVGSTLTNELFPTDIRASAMAWANNIVGRLGQILVPTVVSTLALSLGLGKAAALAVSLPLISLVLILVFIQETGKKTINKSLENKGITETSQ</sequence>
<keyword evidence="9" id="KW-1185">Reference proteome</keyword>
<comment type="caution">
    <text evidence="8">The sequence shown here is derived from an EMBL/GenBank/DDBJ whole genome shotgun (WGS) entry which is preliminary data.</text>
</comment>